<feature type="non-terminal residue" evidence="1">
    <location>
        <position position="201"/>
    </location>
</feature>
<gene>
    <name evidence="1" type="ORF">LEA_10494</name>
</gene>
<comment type="caution">
    <text evidence="1">The sequence shown here is derived from an EMBL/GenBank/DDBJ whole genome shotgun (WGS) entry which is preliminary data.</text>
</comment>
<evidence type="ECO:0000313" key="1">
    <source>
        <dbReference type="EMBL" id="EKC65122.1"/>
    </source>
</evidence>
<dbReference type="AlphaFoldDB" id="K1SWZ5"/>
<accession>K1SWZ5</accession>
<feature type="non-terminal residue" evidence="1">
    <location>
        <position position="1"/>
    </location>
</feature>
<sequence length="201" mass="21843">GAKWNAEKKTIALPLRSSAHPDLKQFSLVFHSETETLATGNYPISENGEAGTVSLAKAYFANAPVYINGTLGPSEIGYKTGSIKVEVSPETNEYTLTIDARDSYDIIYQENASAQVVYGSTLTGSFQGSIGEQGGGEDPEEPQYNVWQDTYSNTPAVVSYGLTSDLEGYERSYIGRIDLQPDTEGEANMRLFFINRAPDAS</sequence>
<proteinExistence type="predicted"/>
<name>K1SWZ5_9ZZZZ</name>
<reference evidence="1" key="1">
    <citation type="journal article" date="2013" name="Environ. Microbiol.">
        <title>Microbiota from the distal guts of lean and obese adolescents exhibit partial functional redundancy besides clear differences in community structure.</title>
        <authorList>
            <person name="Ferrer M."/>
            <person name="Ruiz A."/>
            <person name="Lanza F."/>
            <person name="Haange S.B."/>
            <person name="Oberbach A."/>
            <person name="Till H."/>
            <person name="Bargiela R."/>
            <person name="Campoy C."/>
            <person name="Segura M.T."/>
            <person name="Richter M."/>
            <person name="von Bergen M."/>
            <person name="Seifert J."/>
            <person name="Suarez A."/>
        </authorList>
    </citation>
    <scope>NUCLEOTIDE SEQUENCE</scope>
</reference>
<dbReference type="EMBL" id="AJWY01007052">
    <property type="protein sequence ID" value="EKC65122.1"/>
    <property type="molecule type" value="Genomic_DNA"/>
</dbReference>
<protein>
    <submittedName>
        <fullName evidence="1">Uncharacterized protein</fullName>
    </submittedName>
</protein>
<organism evidence="1">
    <name type="scientific">human gut metagenome</name>
    <dbReference type="NCBI Taxonomy" id="408170"/>
    <lineage>
        <taxon>unclassified sequences</taxon>
        <taxon>metagenomes</taxon>
        <taxon>organismal metagenomes</taxon>
    </lineage>
</organism>